<gene>
    <name evidence="1" type="ORF">HPO_02132</name>
</gene>
<proteinExistence type="predicted"/>
<evidence type="ECO:0000313" key="2">
    <source>
        <dbReference type="Proteomes" id="UP000027100"/>
    </source>
</evidence>
<protein>
    <submittedName>
        <fullName evidence="1">Uncharacterized protein</fullName>
    </submittedName>
</protein>
<dbReference type="Proteomes" id="UP000027100">
    <property type="component" value="Unassembled WGS sequence"/>
</dbReference>
<accession>A0A062VKJ0</accession>
<organism evidence="1 2">
    <name type="scientific">Hyphomonas polymorpha PS728</name>
    <dbReference type="NCBI Taxonomy" id="1280954"/>
    <lineage>
        <taxon>Bacteria</taxon>
        <taxon>Pseudomonadati</taxon>
        <taxon>Pseudomonadota</taxon>
        <taxon>Alphaproteobacteria</taxon>
        <taxon>Hyphomonadales</taxon>
        <taxon>Hyphomonadaceae</taxon>
        <taxon>Hyphomonas</taxon>
    </lineage>
</organism>
<reference evidence="1 2" key="1">
    <citation type="journal article" date="2014" name="Antonie Van Leeuwenhoek">
        <title>Hyphomonas beringensis sp. nov. and Hyphomonas chukchiensis sp. nov., isolated from surface seawater of the Bering Sea and Chukchi Sea.</title>
        <authorList>
            <person name="Li C."/>
            <person name="Lai Q."/>
            <person name="Li G."/>
            <person name="Dong C."/>
            <person name="Wang J."/>
            <person name="Liao Y."/>
            <person name="Shao Z."/>
        </authorList>
    </citation>
    <scope>NUCLEOTIDE SEQUENCE [LARGE SCALE GENOMIC DNA]</scope>
    <source>
        <strain evidence="1 2">PS728</strain>
    </source>
</reference>
<dbReference type="EMBL" id="ARYM01000002">
    <property type="protein sequence ID" value="KDA00174.1"/>
    <property type="molecule type" value="Genomic_DNA"/>
</dbReference>
<name>A0A062VKJ0_9PROT</name>
<sequence length="103" mass="10627">MADGNQMQARALRAEVTTGLEEAIGKLEAGAGAGLAVDLGGGRIARADSPRGEEGLLQRLRGHRMLLALASGKADLSRLKSMPGDLQVAPAVREILDAAARKA</sequence>
<dbReference type="OrthoDB" id="7619777at2"/>
<dbReference type="AlphaFoldDB" id="A0A062VKJ0"/>
<evidence type="ECO:0000313" key="1">
    <source>
        <dbReference type="EMBL" id="KDA00174.1"/>
    </source>
</evidence>
<dbReference type="PATRIC" id="fig|1280954.3.peg.437"/>
<dbReference type="RefSeq" id="WP_035593921.1">
    <property type="nucleotide sequence ID" value="NZ_ARYM01000002.1"/>
</dbReference>
<comment type="caution">
    <text evidence="1">The sequence shown here is derived from an EMBL/GenBank/DDBJ whole genome shotgun (WGS) entry which is preliminary data.</text>
</comment>
<dbReference type="STRING" id="1280954.HPO_02132"/>
<keyword evidence="2" id="KW-1185">Reference proteome</keyword>